<keyword evidence="1" id="KW-1133">Transmembrane helix</keyword>
<proteinExistence type="predicted"/>
<evidence type="ECO:0000313" key="3">
    <source>
        <dbReference type="Proteomes" id="UP000766904"/>
    </source>
</evidence>
<keyword evidence="1" id="KW-0812">Transmembrane</keyword>
<protein>
    <submittedName>
        <fullName evidence="2">Uncharacterized protein</fullName>
    </submittedName>
</protein>
<feature type="transmembrane region" description="Helical" evidence="1">
    <location>
        <begin position="24"/>
        <end position="57"/>
    </location>
</feature>
<organism evidence="2 3">
    <name type="scientific">Natronococcus pandeyae</name>
    <dbReference type="NCBI Taxonomy" id="2055836"/>
    <lineage>
        <taxon>Archaea</taxon>
        <taxon>Methanobacteriati</taxon>
        <taxon>Methanobacteriota</taxon>
        <taxon>Stenosarchaea group</taxon>
        <taxon>Halobacteria</taxon>
        <taxon>Halobacteriales</taxon>
        <taxon>Natrialbaceae</taxon>
        <taxon>Natronococcus</taxon>
    </lineage>
</organism>
<keyword evidence="3" id="KW-1185">Reference proteome</keyword>
<dbReference type="RefSeq" id="WP_148855971.1">
    <property type="nucleotide sequence ID" value="NZ_PHNJ01000001.1"/>
</dbReference>
<reference evidence="2" key="1">
    <citation type="submission" date="2017-11" db="EMBL/GenBank/DDBJ databases">
        <authorList>
            <person name="Kajale S.C."/>
            <person name="Sharma A."/>
        </authorList>
    </citation>
    <scope>NUCLEOTIDE SEQUENCE</scope>
    <source>
        <strain evidence="2">LS1_42</strain>
    </source>
</reference>
<dbReference type="AlphaFoldDB" id="A0A8J8Q4I7"/>
<name>A0A8J8Q4I7_9EURY</name>
<accession>A0A8J8Q4I7</accession>
<gene>
    <name evidence="2" type="ORF">CV102_01155</name>
</gene>
<comment type="caution">
    <text evidence="2">The sequence shown here is derived from an EMBL/GenBank/DDBJ whole genome shotgun (WGS) entry which is preliminary data.</text>
</comment>
<sequence>MNRDELVQYLDLEGDEVVMRLNLIITLLLIILFLLIYPIIGVYLGLIIVAFFTIVALEISREE</sequence>
<dbReference type="EMBL" id="PHNJ01000001">
    <property type="protein sequence ID" value="TYL40220.1"/>
    <property type="molecule type" value="Genomic_DNA"/>
</dbReference>
<keyword evidence="1" id="KW-0472">Membrane</keyword>
<evidence type="ECO:0000256" key="1">
    <source>
        <dbReference type="SAM" id="Phobius"/>
    </source>
</evidence>
<dbReference type="Proteomes" id="UP000766904">
    <property type="component" value="Unassembled WGS sequence"/>
</dbReference>
<evidence type="ECO:0000313" key="2">
    <source>
        <dbReference type="EMBL" id="TYL40220.1"/>
    </source>
</evidence>